<dbReference type="GO" id="GO:0008483">
    <property type="term" value="F:transaminase activity"/>
    <property type="evidence" value="ECO:0007669"/>
    <property type="project" value="TreeGrafter"/>
</dbReference>
<dbReference type="SUPFAM" id="SSF53383">
    <property type="entry name" value="PLP-dependent transferases"/>
    <property type="match status" value="1"/>
</dbReference>
<dbReference type="GO" id="GO:0006520">
    <property type="term" value="P:amino acid metabolic process"/>
    <property type="evidence" value="ECO:0007669"/>
    <property type="project" value="TreeGrafter"/>
</dbReference>
<gene>
    <name evidence="4" type="primary">ACCS</name>
    <name evidence="4" type="ORF">CEXT_21801</name>
</gene>
<dbReference type="PROSITE" id="PS00105">
    <property type="entry name" value="AA_TRANSFER_CLASS_1"/>
    <property type="match status" value="1"/>
</dbReference>
<keyword evidence="5" id="KW-1185">Reference proteome</keyword>
<comment type="caution">
    <text evidence="4">The sequence shown here is derived from an EMBL/GenBank/DDBJ whole genome shotgun (WGS) entry which is preliminary data.</text>
</comment>
<feature type="domain" description="Aminotransferase class I/classII large" evidence="3">
    <location>
        <begin position="5"/>
        <end position="225"/>
    </location>
</feature>
<dbReference type="InterPro" id="IPR015421">
    <property type="entry name" value="PyrdxlP-dep_Trfase_major"/>
</dbReference>
<dbReference type="Gene3D" id="3.90.1150.10">
    <property type="entry name" value="Aspartate Aminotransferase, domain 1"/>
    <property type="match status" value="1"/>
</dbReference>
<organism evidence="4 5">
    <name type="scientific">Caerostris extrusa</name>
    <name type="common">Bark spider</name>
    <name type="synonym">Caerostris bankana</name>
    <dbReference type="NCBI Taxonomy" id="172846"/>
    <lineage>
        <taxon>Eukaryota</taxon>
        <taxon>Metazoa</taxon>
        <taxon>Ecdysozoa</taxon>
        <taxon>Arthropoda</taxon>
        <taxon>Chelicerata</taxon>
        <taxon>Arachnida</taxon>
        <taxon>Araneae</taxon>
        <taxon>Araneomorphae</taxon>
        <taxon>Entelegynae</taxon>
        <taxon>Araneoidea</taxon>
        <taxon>Araneidae</taxon>
        <taxon>Caerostris</taxon>
    </lineage>
</organism>
<evidence type="ECO:0000259" key="3">
    <source>
        <dbReference type="Pfam" id="PF00155"/>
    </source>
</evidence>
<reference evidence="4 5" key="1">
    <citation type="submission" date="2021-06" db="EMBL/GenBank/DDBJ databases">
        <title>Caerostris extrusa draft genome.</title>
        <authorList>
            <person name="Kono N."/>
            <person name="Arakawa K."/>
        </authorList>
    </citation>
    <scope>NUCLEOTIDE SEQUENCE [LARGE SCALE GENOMIC DNA]</scope>
</reference>
<dbReference type="EMBL" id="BPLR01001093">
    <property type="protein sequence ID" value="GIY99884.1"/>
    <property type="molecule type" value="Genomic_DNA"/>
</dbReference>
<dbReference type="Proteomes" id="UP001054945">
    <property type="component" value="Unassembled WGS sequence"/>
</dbReference>
<dbReference type="Gene3D" id="3.40.640.10">
    <property type="entry name" value="Type I PLP-dependent aspartate aminotransferase-like (Major domain)"/>
    <property type="match status" value="1"/>
</dbReference>
<dbReference type="CDD" id="cd00609">
    <property type="entry name" value="AAT_like"/>
    <property type="match status" value="1"/>
</dbReference>
<dbReference type="AlphaFoldDB" id="A0AAV4Y0M6"/>
<dbReference type="Pfam" id="PF00155">
    <property type="entry name" value="Aminotran_1_2"/>
    <property type="match status" value="1"/>
</dbReference>
<evidence type="ECO:0000313" key="5">
    <source>
        <dbReference type="Proteomes" id="UP001054945"/>
    </source>
</evidence>
<proteinExistence type="inferred from homology"/>
<dbReference type="InterPro" id="IPR004839">
    <property type="entry name" value="Aminotransferase_I/II_large"/>
</dbReference>
<sequence length="241" mass="27992">MEAIAQKQVVKAILLINPSNPLGDIYSADLLQEIFSFSHEYVTNHISLSSSLFFIMILLHIPNMDVYLERIKLTFFYGISKDFSIAGLRIGAIHTECKPLQNCLKQLSIFQNIPYPVMDIAAKFVEDLDWCKRYLFINQQRLSEKFKQTADRARKMGLNVRESEAGFFLWLDFRPICGSESFAQERDFFLYLMEKARLYIVPGEELFCAQPGWFRLSFSSNPDHVDEGNIFDVIEEKEIQC</sequence>
<comment type="similarity">
    <text evidence="1">Belongs to the class-I pyridoxal-phosphate-dependent aminotransferase family.</text>
</comment>
<evidence type="ECO:0000313" key="4">
    <source>
        <dbReference type="EMBL" id="GIY99884.1"/>
    </source>
</evidence>
<evidence type="ECO:0000256" key="1">
    <source>
        <dbReference type="ARBA" id="ARBA00007441"/>
    </source>
</evidence>
<keyword evidence="2" id="KW-0663">Pyridoxal phosphate</keyword>
<protein>
    <submittedName>
        <fullName evidence="4">1-aminocyclopropane-1-carboxylate synthase-like protein 1</fullName>
    </submittedName>
</protein>
<dbReference type="PANTHER" id="PTHR43795:SF39">
    <property type="entry name" value="AMINOTRANSFERASE CLASS I_CLASSII DOMAIN-CONTAINING PROTEIN"/>
    <property type="match status" value="1"/>
</dbReference>
<dbReference type="InterPro" id="IPR015424">
    <property type="entry name" value="PyrdxlP-dep_Trfase"/>
</dbReference>
<dbReference type="InterPro" id="IPR050478">
    <property type="entry name" value="Ethylene_sulfur-biosynth"/>
</dbReference>
<dbReference type="GO" id="GO:0030170">
    <property type="term" value="F:pyridoxal phosphate binding"/>
    <property type="evidence" value="ECO:0007669"/>
    <property type="project" value="InterPro"/>
</dbReference>
<evidence type="ECO:0000256" key="2">
    <source>
        <dbReference type="ARBA" id="ARBA00022898"/>
    </source>
</evidence>
<dbReference type="InterPro" id="IPR015422">
    <property type="entry name" value="PyrdxlP-dep_Trfase_small"/>
</dbReference>
<name>A0AAV4Y0M6_CAEEX</name>
<accession>A0AAV4Y0M6</accession>
<dbReference type="InterPro" id="IPR004838">
    <property type="entry name" value="NHTrfase_class1_PyrdxlP-BS"/>
</dbReference>
<dbReference type="PANTHER" id="PTHR43795">
    <property type="entry name" value="BIFUNCTIONAL ASPARTATE AMINOTRANSFERASE AND GLUTAMATE/ASPARTATE-PREPHENATE AMINOTRANSFERASE-RELATED"/>
    <property type="match status" value="1"/>
</dbReference>